<sequence length="153" mass="16614">MDTAASEPEAESLGVHDCWRYLRSTSICRIAFVHTGKVEIFPVNYVPSNGTLLVRTGGGTKLDAVKERTAVSLEADGLNQYGTIAWSVVVKGHAAEVHDAEEFQDAADAGLSPWQAGPKNSLIRITPEEITGRRFVIAPPNSWWAPQEPADRA</sequence>
<evidence type="ECO:0000313" key="2">
    <source>
        <dbReference type="Proteomes" id="UP000273159"/>
    </source>
</evidence>
<dbReference type="InterPro" id="IPR012349">
    <property type="entry name" value="Split_barrel_FMN-bd"/>
</dbReference>
<gene>
    <name evidence="1" type="ORF">D7Z96_09940</name>
</gene>
<proteinExistence type="predicted"/>
<organism evidence="1 2">
    <name type="scientific">Pseudarthrobacter phenanthrenivorans</name>
    <name type="common">Arthrobacter phenanthrenivorans</name>
    <dbReference type="NCBI Taxonomy" id="361575"/>
    <lineage>
        <taxon>Bacteria</taxon>
        <taxon>Bacillati</taxon>
        <taxon>Actinomycetota</taxon>
        <taxon>Actinomycetes</taxon>
        <taxon>Micrococcales</taxon>
        <taxon>Micrococcaceae</taxon>
        <taxon>Pseudarthrobacter</taxon>
    </lineage>
</organism>
<dbReference type="SUPFAM" id="SSF50475">
    <property type="entry name" value="FMN-binding split barrel"/>
    <property type="match status" value="1"/>
</dbReference>
<comment type="caution">
    <text evidence="1">The sequence shown here is derived from an EMBL/GenBank/DDBJ whole genome shotgun (WGS) entry which is preliminary data.</text>
</comment>
<name>A0A3B0FWB1_PSEPS</name>
<dbReference type="InterPro" id="IPR024747">
    <property type="entry name" value="Pyridox_Oxase-rel"/>
</dbReference>
<reference evidence="2" key="2">
    <citation type="submission" date="2018-10" db="EMBL/GenBank/DDBJ databases">
        <authorList>
            <person name="Wang Y."/>
            <person name="Wang J."/>
            <person name="Yang X."/>
            <person name="Wang Z."/>
            <person name="Huang Y."/>
        </authorList>
    </citation>
    <scope>NUCLEOTIDE SEQUENCE [LARGE SCALE GENOMIC DNA]</scope>
    <source>
        <strain evidence="2">J015</strain>
    </source>
</reference>
<dbReference type="AlphaFoldDB" id="A0A3B0FWB1"/>
<dbReference type="Pfam" id="PF12900">
    <property type="entry name" value="Pyridox_ox_2"/>
    <property type="match status" value="1"/>
</dbReference>
<dbReference type="Gene3D" id="2.30.110.10">
    <property type="entry name" value="Electron Transport, Fmn-binding Protein, Chain A"/>
    <property type="match status" value="1"/>
</dbReference>
<dbReference type="EMBL" id="RBNH01000007">
    <property type="protein sequence ID" value="RKO24180.1"/>
    <property type="molecule type" value="Genomic_DNA"/>
</dbReference>
<protein>
    <submittedName>
        <fullName evidence="1">Pyridoxamine 5'-phosphate oxidase family protein</fullName>
    </submittedName>
</protein>
<reference evidence="1 2" key="1">
    <citation type="submission" date="2018-10" db="EMBL/GenBank/DDBJ databases">
        <title>Genome-guide identification and characterization of bacteria that degrade polycyclic aromatic hydrocarbons and resist hexavalent chromium simultaneously.</title>
        <authorList>
            <person name="Feng H."/>
        </authorList>
    </citation>
    <scope>NUCLEOTIDE SEQUENCE [LARGE SCALE GENOMIC DNA]</scope>
    <source>
        <strain evidence="1 2">J015</strain>
    </source>
</reference>
<dbReference type="Proteomes" id="UP000273159">
    <property type="component" value="Unassembled WGS sequence"/>
</dbReference>
<dbReference type="RefSeq" id="WP_120692381.1">
    <property type="nucleotide sequence ID" value="NZ_RBNH01000007.1"/>
</dbReference>
<evidence type="ECO:0000313" key="1">
    <source>
        <dbReference type="EMBL" id="RKO24180.1"/>
    </source>
</evidence>
<accession>A0A3B0FWB1</accession>